<gene>
    <name evidence="1" type="ORF">JI735_33665</name>
</gene>
<organism evidence="1 2">
    <name type="scientific">Paenibacillus sonchi</name>
    <dbReference type="NCBI Taxonomy" id="373687"/>
    <lineage>
        <taxon>Bacteria</taxon>
        <taxon>Bacillati</taxon>
        <taxon>Bacillota</taxon>
        <taxon>Bacilli</taxon>
        <taxon>Bacillales</taxon>
        <taxon>Paenibacillaceae</taxon>
        <taxon>Paenibacillus</taxon>
        <taxon>Paenibacillus sonchi group</taxon>
    </lineage>
</organism>
<sequence length="145" mass="16501">MIERIISPAARTASGELVIELTKGEVSTQSFWEQSEIHLLSIIDLYITYERNMPGFDTFLKEAHVLLLQAGGWSSLSTLLLSTNNPELKARFEKDALFQSVPGWEDQEELKLDTVILGAKKRLEILIKRANRFSHAELKDPENFI</sequence>
<protein>
    <submittedName>
        <fullName evidence="1">Uncharacterized protein</fullName>
    </submittedName>
</protein>
<keyword evidence="1" id="KW-0614">Plasmid</keyword>
<dbReference type="EMBL" id="CP068596">
    <property type="protein sequence ID" value="QQZ64600.1"/>
    <property type="molecule type" value="Genomic_DNA"/>
</dbReference>
<dbReference type="RefSeq" id="WP_039832896.1">
    <property type="nucleotide sequence ID" value="NZ_CP068596.1"/>
</dbReference>
<dbReference type="KEGG" id="pson:JI735_33665"/>
<dbReference type="Proteomes" id="UP000595841">
    <property type="component" value="Plasmid unnamed1"/>
</dbReference>
<reference evidence="1 2" key="1">
    <citation type="submission" date="2021-01" db="EMBL/GenBank/DDBJ databases">
        <title>Whole genome sequence of Paenibacillus sonchi LMG 24727 for comparative genomics.</title>
        <authorList>
            <person name="Lee G."/>
            <person name="Kim M.-J."/>
            <person name="Lim K."/>
            <person name="Shin J.-H."/>
        </authorList>
    </citation>
    <scope>NUCLEOTIDE SEQUENCE [LARGE SCALE GENOMIC DNA]</scope>
    <source>
        <strain evidence="1 2">LMG 24727</strain>
        <plasmid evidence="1 2">unnamed1</plasmid>
    </source>
</reference>
<proteinExistence type="predicted"/>
<evidence type="ECO:0000313" key="1">
    <source>
        <dbReference type="EMBL" id="QQZ64600.1"/>
    </source>
</evidence>
<evidence type="ECO:0000313" key="2">
    <source>
        <dbReference type="Proteomes" id="UP000595841"/>
    </source>
</evidence>
<name>A0A974SHF1_9BACL</name>
<accession>A0A974SHF1</accession>
<dbReference type="AlphaFoldDB" id="A0A974SHF1"/>
<geneLocation type="plasmid" evidence="1 2">
    <name>unnamed1</name>
</geneLocation>
<keyword evidence="2" id="KW-1185">Reference proteome</keyword>